<sequence length="1192" mass="136606">MSRNISISIPSERFDVDVVLCPDESLSHIERLVIRAIMAGENDLDGLASLFGLGRRIMLDLVLDLWRSDYLYLNISSGTVHVVDDIQKKMNAGQADEIDGARRETISVSLVHDLFTDRILPVLYAPTGGGNPISAPPIRKLGSYRDVSLTKMSDVVEQALARKQPDLLQNAPSSFRRKARKSSNKASDKASDKNSKNAQETEKPKRIIGIALRGAGELAEADRPQTWDTRIEIQVEKTEIGRFVVRVVQPDDIDGRIRRDWEERLAREINDNPDSWFATRLRDRVGEKADEEASDTAKSLPDLFQEIEEFQKEIAEFDLEKNAQPFHGKWRGTTLELIAQLNRCAAHRVRVDSIEPDNLDKTLLEAIGQAKHQLVLSSPDPDHERFLDFYNALEQALKRGVRVFLFRDVRTDREMDRGLLSAFNDLEGKKNLSEPEEKRRPFFWVRPNVPARTNERFLIRDREKVIFTTARFLDKHQGTQCAFMVSIRGLEDKAPCEAAADLLERTYRHLPNERLWNNFLQEPGGARSREEYLIPGEEKIPNLPRPPKDTNAEGELQTRLLDVSVRSWREKWDEYARALSEQYTSLMRQDIARPIFDSEHGELLAEILTPGSTRHLLIASGSASYRVLTPKMKEQIRECADDDMKIVLLLGRELREDEKSEAEYLEELRRDCPGFEYHVVPGCGGLLLSDKKLLITSVDLLAKDTLSEAPKGKRQLESGLLFTGPGLLSRLRRALAEMHPRLAKFISQVPAEEPAKEQEIESFAEGLGEEPGDIRELLDTIIDVLSDIKDKEKDKEKPDAGREDGNKYGRIPRIMENWFRKRAGQDIYWQYLDKLSEPLKPDPELFRMAAARALMEATDTRKEEEGYSRWLAWLAAERWQDRRFVEALLLMEYGNLTSEVEKKLPPRWIADLAAYQDGDELAFTRAMLNAQEKGAPTSEEIDALLCIAASALLIRGMEDAHEVILMFKDKCRSSLADWIGPVFEYWNSIWKPLPQEALRNQESANRANTDERDAFEKLQVAFSDAKQIDSIRTFYIVQDTWRHLFASEGEYGQIDPMLKAKDSGAVRGLLERWETQHMEPKDIMDDASKQVWIKGGSISIRDNRIKEEKGRRKCLNKLDTLENAMRKWVEAKDSLVKFEDDFLIRCAEQLADELRASRPAIDELLFSWQEAKDFRAPLLCHWCKQMNEILGV</sequence>
<reference evidence="2" key="1">
    <citation type="submission" date="2019-02" db="EMBL/GenBank/DDBJ databases">
        <authorList>
            <person name="Gruber-Vodicka R. H."/>
            <person name="Seah K. B. B."/>
        </authorList>
    </citation>
    <scope>NUCLEOTIDE SEQUENCE</scope>
    <source>
        <strain evidence="2">BECK_S313</strain>
    </source>
</reference>
<feature type="compositionally biased region" description="Basic and acidic residues" evidence="1">
    <location>
        <begin position="186"/>
        <end position="205"/>
    </location>
</feature>
<organism evidence="2">
    <name type="scientific">Candidatus Kentrum sp. LPFa</name>
    <dbReference type="NCBI Taxonomy" id="2126335"/>
    <lineage>
        <taxon>Bacteria</taxon>
        <taxon>Pseudomonadati</taxon>
        <taxon>Pseudomonadota</taxon>
        <taxon>Gammaproteobacteria</taxon>
        <taxon>Candidatus Kentrum</taxon>
    </lineage>
</organism>
<evidence type="ECO:0000313" key="2">
    <source>
        <dbReference type="EMBL" id="VFK14659.1"/>
    </source>
</evidence>
<proteinExistence type="predicted"/>
<protein>
    <submittedName>
        <fullName evidence="2">Uncharacterized protein</fullName>
    </submittedName>
</protein>
<dbReference type="EMBL" id="CAADFK010000065">
    <property type="protein sequence ID" value="VFK14659.1"/>
    <property type="molecule type" value="Genomic_DNA"/>
</dbReference>
<name>A0A450WC68_9GAMM</name>
<dbReference type="SUPFAM" id="SSF56024">
    <property type="entry name" value="Phospholipase D/nuclease"/>
    <property type="match status" value="1"/>
</dbReference>
<evidence type="ECO:0000256" key="1">
    <source>
        <dbReference type="SAM" id="MobiDB-lite"/>
    </source>
</evidence>
<feature type="region of interest" description="Disordered" evidence="1">
    <location>
        <begin position="166"/>
        <end position="206"/>
    </location>
</feature>
<gene>
    <name evidence="2" type="ORF">BECKLPF1236B_GA0070989_10654</name>
</gene>
<dbReference type="AlphaFoldDB" id="A0A450WC68"/>
<accession>A0A450WC68</accession>
<dbReference type="Gene3D" id="3.30.870.10">
    <property type="entry name" value="Endonuclease Chain A"/>
    <property type="match status" value="1"/>
</dbReference>